<evidence type="ECO:0000256" key="3">
    <source>
        <dbReference type="SAM" id="Phobius"/>
    </source>
</evidence>
<reference evidence="5" key="2">
    <citation type="submission" date="2025-08" db="UniProtKB">
        <authorList>
            <consortium name="Ensembl"/>
        </authorList>
    </citation>
    <scope>IDENTIFICATION</scope>
</reference>
<dbReference type="GeneTree" id="ENSGT00940000166253"/>
<dbReference type="Bgee" id="ENSLACG00000001656">
    <property type="expression patterns" value="Expressed in pectoral fin"/>
</dbReference>
<dbReference type="EMBL" id="AFYH01080309">
    <property type="status" value="NOT_ANNOTATED_CDS"/>
    <property type="molecule type" value="Genomic_DNA"/>
</dbReference>
<keyword evidence="3" id="KW-0472">Membrane</keyword>
<proteinExistence type="predicted"/>
<dbReference type="PANTHER" id="PTHR46879:SF2">
    <property type="entry name" value="MICROTUBULE-ASSOCIATED SERINE_THREONINE-PROTEIN KINASE 3"/>
    <property type="match status" value="1"/>
</dbReference>
<reference evidence="5" key="3">
    <citation type="submission" date="2025-09" db="UniProtKB">
        <authorList>
            <consortium name="Ensembl"/>
        </authorList>
    </citation>
    <scope>IDENTIFICATION</scope>
</reference>
<dbReference type="eggNOG" id="ENOG502QVIX">
    <property type="taxonomic scope" value="Eukaryota"/>
</dbReference>
<comment type="caution">
    <text evidence="2">Lacks conserved residue(s) required for the propagation of feature annotation.</text>
</comment>
<evidence type="ECO:0000313" key="6">
    <source>
        <dbReference type="Proteomes" id="UP000008672"/>
    </source>
</evidence>
<keyword evidence="6" id="KW-1185">Reference proteome</keyword>
<dbReference type="PANTHER" id="PTHR46879">
    <property type="entry name" value="SUSHI DOMAIN-CONTAINING PROTEIN 3"/>
    <property type="match status" value="1"/>
</dbReference>
<dbReference type="InterPro" id="IPR000436">
    <property type="entry name" value="Sushi_SCR_CCP_dom"/>
</dbReference>
<evidence type="ECO:0000256" key="2">
    <source>
        <dbReference type="PROSITE-ProRule" id="PRU00302"/>
    </source>
</evidence>
<keyword evidence="2" id="KW-0768">Sushi</keyword>
<accession>H2ZWT6</accession>
<dbReference type="Ensembl" id="ENSLACT00000001870.1">
    <property type="protein sequence ID" value="ENSLACP00000001857.1"/>
    <property type="gene ID" value="ENSLACG00000001656.1"/>
</dbReference>
<dbReference type="Pfam" id="PF00084">
    <property type="entry name" value="Sushi"/>
    <property type="match status" value="1"/>
</dbReference>
<keyword evidence="1 2" id="KW-1015">Disulfide bond</keyword>
<dbReference type="PROSITE" id="PS50923">
    <property type="entry name" value="SUSHI"/>
    <property type="match status" value="1"/>
</dbReference>
<dbReference type="Proteomes" id="UP000008672">
    <property type="component" value="Unassembled WGS sequence"/>
</dbReference>
<evidence type="ECO:0000313" key="5">
    <source>
        <dbReference type="Ensembl" id="ENSLACP00000001857.1"/>
    </source>
</evidence>
<dbReference type="InterPro" id="IPR035976">
    <property type="entry name" value="Sushi/SCR/CCP_sf"/>
</dbReference>
<feature type="disulfide bond" evidence="2">
    <location>
        <begin position="1"/>
        <end position="44"/>
    </location>
</feature>
<dbReference type="HOGENOM" id="CLU_088608_1_0_1"/>
<evidence type="ECO:0000259" key="4">
    <source>
        <dbReference type="PROSITE" id="PS50923"/>
    </source>
</evidence>
<dbReference type="InParanoid" id="H2ZWT6"/>
<sequence>CTGLQPPRYGLFYVEKGSGISVGSMVVFWCKDGYQLVGSETLACLHGDSAPQWSSQPPLCEAIPKPVDKGFRVAVIASIISCIIILSMSISFVVCCVQEQLEKRRERLQETRN</sequence>
<organism evidence="5 6">
    <name type="scientific">Latimeria chalumnae</name>
    <name type="common">Coelacanth</name>
    <dbReference type="NCBI Taxonomy" id="7897"/>
    <lineage>
        <taxon>Eukaryota</taxon>
        <taxon>Metazoa</taxon>
        <taxon>Chordata</taxon>
        <taxon>Craniata</taxon>
        <taxon>Vertebrata</taxon>
        <taxon>Euteleostomi</taxon>
        <taxon>Coelacanthiformes</taxon>
        <taxon>Coelacanthidae</taxon>
        <taxon>Latimeria</taxon>
    </lineage>
</organism>
<dbReference type="SUPFAM" id="SSF57535">
    <property type="entry name" value="Complement control module/SCR domain"/>
    <property type="match status" value="1"/>
</dbReference>
<dbReference type="SMART" id="SM00032">
    <property type="entry name" value="CCP"/>
    <property type="match status" value="1"/>
</dbReference>
<keyword evidence="3" id="KW-1133">Transmembrane helix</keyword>
<dbReference type="Gene3D" id="2.10.70.10">
    <property type="entry name" value="Complement Module, domain 1"/>
    <property type="match status" value="1"/>
</dbReference>
<dbReference type="AlphaFoldDB" id="H2ZWT6"/>
<dbReference type="CDD" id="cd00033">
    <property type="entry name" value="CCP"/>
    <property type="match status" value="1"/>
</dbReference>
<feature type="domain" description="Sushi" evidence="4">
    <location>
        <begin position="1"/>
        <end position="62"/>
    </location>
</feature>
<dbReference type="OMA" id="THWSHPE"/>
<feature type="transmembrane region" description="Helical" evidence="3">
    <location>
        <begin position="73"/>
        <end position="97"/>
    </location>
</feature>
<dbReference type="InterPro" id="IPR053067">
    <property type="entry name" value="SUSD3"/>
</dbReference>
<evidence type="ECO:0000256" key="1">
    <source>
        <dbReference type="ARBA" id="ARBA00023157"/>
    </source>
</evidence>
<keyword evidence="3" id="KW-0812">Transmembrane</keyword>
<protein>
    <recommendedName>
        <fullName evidence="4">Sushi domain-containing protein</fullName>
    </recommendedName>
</protein>
<reference evidence="6" key="1">
    <citation type="submission" date="2011-08" db="EMBL/GenBank/DDBJ databases">
        <title>The draft genome of Latimeria chalumnae.</title>
        <authorList>
            <person name="Di Palma F."/>
            <person name="Alfoldi J."/>
            <person name="Johnson J."/>
            <person name="Berlin A."/>
            <person name="Gnerre S."/>
            <person name="Jaffe D."/>
            <person name="MacCallum I."/>
            <person name="Young S."/>
            <person name="Walker B.J."/>
            <person name="Lander E."/>
            <person name="Lindblad-Toh K."/>
        </authorList>
    </citation>
    <scope>NUCLEOTIDE SEQUENCE [LARGE SCALE GENOMIC DNA]</scope>
    <source>
        <strain evidence="6">Wild caught</strain>
    </source>
</reference>
<name>H2ZWT6_LATCH</name>